<feature type="transmembrane region" description="Helical" evidence="5">
    <location>
        <begin position="79"/>
        <end position="112"/>
    </location>
</feature>
<reference evidence="7" key="1">
    <citation type="submission" date="2015-10" db="EMBL/GenBank/DDBJ databases">
        <title>Draft genome sequence of Salegentibacter mishustinae KCTC 12263.</title>
        <authorList>
            <person name="Lin W."/>
            <person name="Zheng Q."/>
        </authorList>
    </citation>
    <scope>NUCLEOTIDE SEQUENCE [LARGE SCALE GENOMIC DNA]</scope>
    <source>
        <strain evidence="7">KCTC 12263</strain>
    </source>
</reference>
<evidence type="ECO:0000256" key="3">
    <source>
        <dbReference type="ARBA" id="ARBA00022989"/>
    </source>
</evidence>
<dbReference type="SUPFAM" id="SSF50182">
    <property type="entry name" value="Sm-like ribonucleoproteins"/>
    <property type="match status" value="1"/>
</dbReference>
<evidence type="ECO:0000259" key="6">
    <source>
        <dbReference type="Pfam" id="PF00924"/>
    </source>
</evidence>
<organism evidence="7 8">
    <name type="scientific">Salegentibacter mishustinae</name>
    <dbReference type="NCBI Taxonomy" id="270918"/>
    <lineage>
        <taxon>Bacteria</taxon>
        <taxon>Pseudomonadati</taxon>
        <taxon>Bacteroidota</taxon>
        <taxon>Flavobacteriia</taxon>
        <taxon>Flavobacteriales</taxon>
        <taxon>Flavobacteriaceae</taxon>
        <taxon>Salegentibacter</taxon>
    </lineage>
</organism>
<evidence type="ECO:0000256" key="1">
    <source>
        <dbReference type="ARBA" id="ARBA00004370"/>
    </source>
</evidence>
<keyword evidence="3 5" id="KW-1133">Transmembrane helix</keyword>
<comment type="caution">
    <text evidence="7">The sequence shown here is derived from an EMBL/GenBank/DDBJ whole genome shotgun (WGS) entry which is preliminary data.</text>
</comment>
<dbReference type="Pfam" id="PF00924">
    <property type="entry name" value="MS_channel_2nd"/>
    <property type="match status" value="1"/>
</dbReference>
<dbReference type="EMBL" id="LKTP01000012">
    <property type="protein sequence ID" value="KRG29308.1"/>
    <property type="molecule type" value="Genomic_DNA"/>
</dbReference>
<gene>
    <name evidence="7" type="ORF">APR42_05085</name>
</gene>
<dbReference type="InterPro" id="IPR006685">
    <property type="entry name" value="MscS_channel_2nd"/>
</dbReference>
<dbReference type="STRING" id="270918.APR42_05085"/>
<accession>A0A0Q9Z8M9</accession>
<dbReference type="PANTHER" id="PTHR30221">
    <property type="entry name" value="SMALL-CONDUCTANCE MECHANOSENSITIVE CHANNEL"/>
    <property type="match status" value="1"/>
</dbReference>
<protein>
    <submittedName>
        <fullName evidence="7">Mechanosensitive ion channel protein MscS</fullName>
    </submittedName>
</protein>
<keyword evidence="8" id="KW-1185">Reference proteome</keyword>
<dbReference type="PANTHER" id="PTHR30221:SF8">
    <property type="entry name" value="SMALL-CONDUCTANCE MECHANOSENSITIVE CHANNEL"/>
    <property type="match status" value="1"/>
</dbReference>
<proteinExistence type="predicted"/>
<feature type="domain" description="Mechanosensitive ion channel MscS" evidence="6">
    <location>
        <begin position="98"/>
        <end position="163"/>
    </location>
</feature>
<dbReference type="Gene3D" id="2.30.30.60">
    <property type="match status" value="1"/>
</dbReference>
<evidence type="ECO:0000313" key="8">
    <source>
        <dbReference type="Proteomes" id="UP000051643"/>
    </source>
</evidence>
<sequence length="179" mass="20500">MYEVFSLYRTEISYTVVTVFVLLIVQFLLKKAAHRVGKRSEINFTRTKLMFKYINILILFIAFFLLAIAWGMGLTELSLIFSSVFAVIGVALFAIWSILSNITSGVILFFSFPYKIGDKIKIHDKDLPIEAIIEDIKAFHLHLRTLEGELITYPNNLILQKAVSLVEKDVYLDEDKSSL</sequence>
<evidence type="ECO:0000256" key="5">
    <source>
        <dbReference type="SAM" id="Phobius"/>
    </source>
</evidence>
<evidence type="ECO:0000256" key="2">
    <source>
        <dbReference type="ARBA" id="ARBA00022692"/>
    </source>
</evidence>
<feature type="transmembrane region" description="Helical" evidence="5">
    <location>
        <begin position="50"/>
        <end position="73"/>
    </location>
</feature>
<dbReference type="GO" id="GO:0008381">
    <property type="term" value="F:mechanosensitive monoatomic ion channel activity"/>
    <property type="evidence" value="ECO:0007669"/>
    <property type="project" value="InterPro"/>
</dbReference>
<dbReference type="Proteomes" id="UP000051643">
    <property type="component" value="Unassembled WGS sequence"/>
</dbReference>
<feature type="transmembrane region" description="Helical" evidence="5">
    <location>
        <begin position="12"/>
        <end position="29"/>
    </location>
</feature>
<comment type="subcellular location">
    <subcellularLocation>
        <location evidence="1">Membrane</location>
    </subcellularLocation>
</comment>
<dbReference type="RefSeq" id="WP_057481784.1">
    <property type="nucleotide sequence ID" value="NZ_BMWR01000003.1"/>
</dbReference>
<evidence type="ECO:0000256" key="4">
    <source>
        <dbReference type="ARBA" id="ARBA00023136"/>
    </source>
</evidence>
<dbReference type="Gene3D" id="1.10.287.1260">
    <property type="match status" value="1"/>
</dbReference>
<dbReference type="InterPro" id="IPR010920">
    <property type="entry name" value="LSM_dom_sf"/>
</dbReference>
<dbReference type="InterPro" id="IPR045275">
    <property type="entry name" value="MscS_archaea/bacteria_type"/>
</dbReference>
<keyword evidence="2 5" id="KW-0812">Transmembrane</keyword>
<evidence type="ECO:0000313" key="7">
    <source>
        <dbReference type="EMBL" id="KRG29308.1"/>
    </source>
</evidence>
<dbReference type="OrthoDB" id="5705501at2"/>
<keyword evidence="4 5" id="KW-0472">Membrane</keyword>
<name>A0A0Q9Z8M9_9FLAO</name>
<dbReference type="AlphaFoldDB" id="A0A0Q9Z8M9"/>
<dbReference type="InterPro" id="IPR023408">
    <property type="entry name" value="MscS_beta-dom_sf"/>
</dbReference>
<dbReference type="GO" id="GO:0016020">
    <property type="term" value="C:membrane"/>
    <property type="evidence" value="ECO:0007669"/>
    <property type="project" value="UniProtKB-SubCell"/>
</dbReference>